<dbReference type="Proteomes" id="UP000247832">
    <property type="component" value="Unassembled WGS sequence"/>
</dbReference>
<evidence type="ECO:0000313" key="1">
    <source>
        <dbReference type="EMBL" id="PYI64096.1"/>
    </source>
</evidence>
<dbReference type="EMBL" id="QJVD01000075">
    <property type="protein sequence ID" value="PYI64096.1"/>
    <property type="molecule type" value="Genomic_DNA"/>
</dbReference>
<name>A0A2V5LRD8_9MICC</name>
<comment type="caution">
    <text evidence="1">The sequence shown here is derived from an EMBL/GenBank/DDBJ whole genome shotgun (WGS) entry which is preliminary data.</text>
</comment>
<keyword evidence="2" id="KW-1185">Reference proteome</keyword>
<sequence length="25" mass="2617">METLTGTLSKAGSIHKVENGYLGLP</sequence>
<organism evidence="1 2">
    <name type="scientific">Arthrobacter livingstonensis</name>
    <dbReference type="NCBI Taxonomy" id="670078"/>
    <lineage>
        <taxon>Bacteria</taxon>
        <taxon>Bacillati</taxon>
        <taxon>Actinomycetota</taxon>
        <taxon>Actinomycetes</taxon>
        <taxon>Micrococcales</taxon>
        <taxon>Micrococcaceae</taxon>
        <taxon>Arthrobacter</taxon>
    </lineage>
</organism>
<reference evidence="1 2" key="1">
    <citation type="submission" date="2018-05" db="EMBL/GenBank/DDBJ databases">
        <title>Genetic diversity of glacier-inhabiting Cryobacterium bacteria in China and description of Cryobacterium mengkeensis sp. nov. and Arthrobacter glacialis sp. nov.</title>
        <authorList>
            <person name="Liu Q."/>
            <person name="Xin Y.-H."/>
        </authorList>
    </citation>
    <scope>NUCLEOTIDE SEQUENCE [LARGE SCALE GENOMIC DNA]</scope>
    <source>
        <strain evidence="1 2">LI2</strain>
    </source>
</reference>
<feature type="non-terminal residue" evidence="1">
    <location>
        <position position="25"/>
    </location>
</feature>
<accession>A0A2V5LRD8</accession>
<protein>
    <submittedName>
        <fullName evidence="1">Ethanolamine utilization protein</fullName>
    </submittedName>
</protein>
<proteinExistence type="predicted"/>
<evidence type="ECO:0000313" key="2">
    <source>
        <dbReference type="Proteomes" id="UP000247832"/>
    </source>
</evidence>
<gene>
    <name evidence="1" type="ORF">CVV68_22710</name>
</gene>
<dbReference type="AlphaFoldDB" id="A0A2V5LRD8"/>